<keyword evidence="6" id="KW-1185">Reference proteome</keyword>
<feature type="transmembrane region" description="Helical" evidence="3">
    <location>
        <begin position="46"/>
        <end position="65"/>
    </location>
</feature>
<reference evidence="5 6" key="1">
    <citation type="submission" date="2021-05" db="EMBL/GenBank/DDBJ databases">
        <title>A novel Methanospirillum isolate from a pyrite-forming mixed culture.</title>
        <authorList>
            <person name="Bunk B."/>
            <person name="Sproer C."/>
            <person name="Spring S."/>
            <person name="Pester M."/>
        </authorList>
    </citation>
    <scope>NUCLEOTIDE SEQUENCE [LARGE SCALE GENOMIC DNA]</scope>
    <source>
        <strain evidence="5 6">J.3.6.1-F.2.7.3</strain>
    </source>
</reference>
<gene>
    <name evidence="5" type="ORF">KHC33_00345</name>
</gene>
<evidence type="ECO:0000313" key="5">
    <source>
        <dbReference type="EMBL" id="QVV89027.1"/>
    </source>
</evidence>
<dbReference type="EMBL" id="CP075546">
    <property type="protein sequence ID" value="QVV89027.1"/>
    <property type="molecule type" value="Genomic_DNA"/>
</dbReference>
<evidence type="ECO:0000256" key="2">
    <source>
        <dbReference type="SAM" id="MobiDB-lite"/>
    </source>
</evidence>
<dbReference type="GeneID" id="65095587"/>
<accession>A0A8E7B243</accession>
<evidence type="ECO:0000256" key="1">
    <source>
        <dbReference type="PROSITE-ProRule" id="PRU00325"/>
    </source>
</evidence>
<proteinExistence type="predicted"/>
<keyword evidence="1" id="KW-0863">Zinc-finger</keyword>
<sequence>MIPVRKLETAIPDLTGMAVLIIAGCAFALSFFNLQDAALEAGIKPWLSWLWPVCIDALLIAGSLMILRSSLRNESPLIGWIVLLSFTGVSTLFNVLHSPADIVSQAAHAVPPVALCVSIELLMMTIRSDLMVGEHVCTCTSDHACAHVLSSHEQLHEHMSRSDDHIDCQPEQTAGKLPEHSDMPTEQVLSSSEQSPEHLSRSDDHIDKSVQIRLYFTDHPGCSVAQAARELNMSRHTVKKHKPVEPVQEICTYGNEMFNLSPS</sequence>
<dbReference type="KEGG" id="mrtj:KHC33_00345"/>
<feature type="transmembrane region" description="Helical" evidence="3">
    <location>
        <begin position="77"/>
        <end position="96"/>
    </location>
</feature>
<keyword evidence="1" id="KW-0479">Metal-binding</keyword>
<feature type="compositionally biased region" description="Basic and acidic residues" evidence="2">
    <location>
        <begin position="159"/>
        <end position="168"/>
    </location>
</feature>
<dbReference type="AlphaFoldDB" id="A0A8E7B243"/>
<dbReference type="RefSeq" id="WP_214419829.1">
    <property type="nucleotide sequence ID" value="NZ_CP075546.1"/>
</dbReference>
<keyword evidence="1" id="KW-0862">Zinc</keyword>
<dbReference type="Pfam" id="PF10935">
    <property type="entry name" value="DUF2637"/>
    <property type="match status" value="1"/>
</dbReference>
<evidence type="ECO:0000259" key="4">
    <source>
        <dbReference type="PROSITE" id="PS50966"/>
    </source>
</evidence>
<dbReference type="PROSITE" id="PS51257">
    <property type="entry name" value="PROKAR_LIPOPROTEIN"/>
    <property type="match status" value="1"/>
</dbReference>
<evidence type="ECO:0000256" key="3">
    <source>
        <dbReference type="SAM" id="Phobius"/>
    </source>
</evidence>
<keyword evidence="3" id="KW-0812">Transmembrane</keyword>
<dbReference type="GO" id="GO:0008270">
    <property type="term" value="F:zinc ion binding"/>
    <property type="evidence" value="ECO:0007669"/>
    <property type="project" value="UniProtKB-KW"/>
</dbReference>
<keyword evidence="3" id="KW-0472">Membrane</keyword>
<organism evidence="5 6">
    <name type="scientific">Methanospirillum purgamenti</name>
    <dbReference type="NCBI Taxonomy" id="2834276"/>
    <lineage>
        <taxon>Archaea</taxon>
        <taxon>Methanobacteriati</taxon>
        <taxon>Methanobacteriota</taxon>
        <taxon>Stenosarchaea group</taxon>
        <taxon>Methanomicrobia</taxon>
        <taxon>Methanomicrobiales</taxon>
        <taxon>Methanospirillaceae</taxon>
        <taxon>Methanospirillum</taxon>
    </lineage>
</organism>
<keyword evidence="3" id="KW-1133">Transmembrane helix</keyword>
<feature type="domain" description="SWIM-type" evidence="4">
    <location>
        <begin position="122"/>
        <end position="156"/>
    </location>
</feature>
<dbReference type="InterPro" id="IPR007527">
    <property type="entry name" value="Znf_SWIM"/>
</dbReference>
<dbReference type="Proteomes" id="UP000680656">
    <property type="component" value="Chromosome"/>
</dbReference>
<dbReference type="InterPro" id="IPR021235">
    <property type="entry name" value="DUF2637"/>
</dbReference>
<feature type="transmembrane region" description="Helical" evidence="3">
    <location>
        <begin position="12"/>
        <end position="34"/>
    </location>
</feature>
<dbReference type="PROSITE" id="PS50966">
    <property type="entry name" value="ZF_SWIM"/>
    <property type="match status" value="1"/>
</dbReference>
<feature type="region of interest" description="Disordered" evidence="2">
    <location>
        <begin position="159"/>
        <end position="203"/>
    </location>
</feature>
<name>A0A8E7B243_9EURY</name>
<evidence type="ECO:0000313" key="6">
    <source>
        <dbReference type="Proteomes" id="UP000680656"/>
    </source>
</evidence>
<protein>
    <submittedName>
        <fullName evidence="5">DUF2637 domain-containing protein</fullName>
    </submittedName>
</protein>